<keyword evidence="1" id="KW-0732">Signal</keyword>
<dbReference type="PANTHER" id="PTHR30570:SF1">
    <property type="entry name" value="PHOSPHATE-BINDING PROTEIN PSTS"/>
    <property type="match status" value="1"/>
</dbReference>
<dbReference type="Proteomes" id="UP000053372">
    <property type="component" value="Unassembled WGS sequence"/>
</dbReference>
<organism evidence="5 6">
    <name type="scientific">Mastigocoleus testarum BC008</name>
    <dbReference type="NCBI Taxonomy" id="371196"/>
    <lineage>
        <taxon>Bacteria</taxon>
        <taxon>Bacillati</taxon>
        <taxon>Cyanobacteriota</taxon>
        <taxon>Cyanophyceae</taxon>
        <taxon>Nostocales</taxon>
        <taxon>Hapalosiphonaceae</taxon>
        <taxon>Mastigocoleus</taxon>
    </lineage>
</organism>
<accession>A0A0V8A004</accession>
<dbReference type="InterPro" id="IPR050811">
    <property type="entry name" value="Phosphate_ABC_transporter"/>
</dbReference>
<reference evidence="5 6" key="1">
    <citation type="journal article" date="2015" name="Genome Announc.">
        <title>Draft Genome of the Euendolithic (true boring) Cyanobacterium Mastigocoleus testarum strain BC008.</title>
        <authorList>
            <person name="Guida B.S."/>
            <person name="Garcia-Pichel F."/>
        </authorList>
    </citation>
    <scope>NUCLEOTIDE SEQUENCE [LARGE SCALE GENOMIC DNA]</scope>
    <source>
        <strain evidence="5 6">BC008</strain>
    </source>
</reference>
<evidence type="ECO:0000256" key="1">
    <source>
        <dbReference type="ARBA" id="ARBA00022729"/>
    </source>
</evidence>
<sequence length="343" mass="39022">MKKYWFYLIVLSLFIGANLYYIHNDSYQETLIAYVEEDTKEDDFDDINLPQGTWRYGGSSSWVPIREQFEKAIETTHPQFKLEYVGSTEEAPSSETGIKMLLNDEIDFSLSSRILKKEEHQIAKQKGFKLKEIPVAVDGIAIAVNHNLNLPGLTITQIRSIYTGKISNWKELGGPSLPITPYSRPLGESATVEFFKHEVLRDQSFADNVKFVDITTQGLQKVANEPGAIYYASAPEIVPQCSIKSLAIGERLDQLISPYKKPFIPTEECPQQRNRVNLQALHSHTYPFSRPLYVIVKDEDDKKVLQKDKYKAAQAYAKLFQTDRGHSLIQKAGFIPIANQNNK</sequence>
<evidence type="ECO:0000313" key="6">
    <source>
        <dbReference type="Proteomes" id="UP000053372"/>
    </source>
</evidence>
<dbReference type="OrthoDB" id="506979at2"/>
<dbReference type="Pfam" id="PF12849">
    <property type="entry name" value="PBP_like_2"/>
    <property type="match status" value="1"/>
</dbReference>
<keyword evidence="6" id="KW-1185">Reference proteome</keyword>
<dbReference type="RefSeq" id="WP_058183003.1">
    <property type="nucleotide sequence ID" value="NZ_LMTZ01000004.1"/>
</dbReference>
<proteinExistence type="predicted"/>
<name>A0A0V8A004_9CYAN</name>
<dbReference type="Gene3D" id="3.40.190.10">
    <property type="entry name" value="Periplasmic binding protein-like II"/>
    <property type="match status" value="2"/>
</dbReference>
<evidence type="ECO:0000313" key="5">
    <source>
        <dbReference type="EMBL" id="KST70090.1"/>
    </source>
</evidence>
<evidence type="ECO:0000256" key="2">
    <source>
        <dbReference type="SAM" id="Phobius"/>
    </source>
</evidence>
<keyword evidence="2" id="KW-0812">Transmembrane</keyword>
<keyword evidence="2" id="KW-0472">Membrane</keyword>
<dbReference type="SUPFAM" id="SSF53850">
    <property type="entry name" value="Periplasmic binding protein-like II"/>
    <property type="match status" value="1"/>
</dbReference>
<dbReference type="AlphaFoldDB" id="A0A0V8A004"/>
<evidence type="ECO:0000259" key="3">
    <source>
        <dbReference type="Pfam" id="PF12849"/>
    </source>
</evidence>
<dbReference type="InterPro" id="IPR024370">
    <property type="entry name" value="PBP_domain"/>
</dbReference>
<dbReference type="PANTHER" id="PTHR30570">
    <property type="entry name" value="PERIPLASMIC PHOSPHATE BINDING COMPONENT OF PHOSPHATE ABC TRANSPORTER"/>
    <property type="match status" value="1"/>
</dbReference>
<dbReference type="EMBL" id="LMTZ01000004">
    <property type="protein sequence ID" value="KST70090.1"/>
    <property type="molecule type" value="Genomic_DNA"/>
</dbReference>
<gene>
    <name evidence="4" type="ORF">BC008_06355</name>
    <name evidence="5" type="ORF">BC008_06525</name>
</gene>
<dbReference type="EMBL" id="LMTZ01000005">
    <property type="protein sequence ID" value="KST70059.1"/>
    <property type="molecule type" value="Genomic_DNA"/>
</dbReference>
<keyword evidence="2" id="KW-1133">Transmembrane helix</keyword>
<comment type="caution">
    <text evidence="5">The sequence shown here is derived from an EMBL/GenBank/DDBJ whole genome shotgun (WGS) entry which is preliminary data.</text>
</comment>
<feature type="domain" description="PBP" evidence="3">
    <location>
        <begin position="52"/>
        <end position="323"/>
    </location>
</feature>
<feature type="transmembrane region" description="Helical" evidence="2">
    <location>
        <begin position="5"/>
        <end position="22"/>
    </location>
</feature>
<protein>
    <recommendedName>
        <fullName evidence="3">PBP domain-containing protein</fullName>
    </recommendedName>
</protein>
<evidence type="ECO:0000313" key="4">
    <source>
        <dbReference type="EMBL" id="KST70059.1"/>
    </source>
</evidence>